<reference evidence="3 4" key="1">
    <citation type="submission" date="2014-02" db="EMBL/GenBank/DDBJ databases">
        <title>Transposable element dynamics among asymbiotic and ectomycorrhizal Amanita fungi.</title>
        <authorList>
            <consortium name="DOE Joint Genome Institute"/>
            <person name="Hess J."/>
            <person name="Skrede I."/>
            <person name="Wolfe B."/>
            <person name="LaButti K."/>
            <person name="Ohm R.A."/>
            <person name="Grigoriev I.V."/>
            <person name="Pringle A."/>
        </authorList>
    </citation>
    <scope>NUCLEOTIDE SEQUENCE [LARGE SCALE GENOMIC DNA]</scope>
    <source>
        <strain evidence="3 4">SKay4041</strain>
    </source>
</reference>
<feature type="transmembrane region" description="Helical" evidence="2">
    <location>
        <begin position="223"/>
        <end position="246"/>
    </location>
</feature>
<dbReference type="EMBL" id="KZ301971">
    <property type="protein sequence ID" value="PFH54058.1"/>
    <property type="molecule type" value="Genomic_DNA"/>
</dbReference>
<keyword evidence="2" id="KW-0472">Membrane</keyword>
<dbReference type="Proteomes" id="UP000242287">
    <property type="component" value="Unassembled WGS sequence"/>
</dbReference>
<dbReference type="STRING" id="703135.A0A2A9NVC0"/>
<gene>
    <name evidence="3" type="ORF">AMATHDRAFT_837</name>
</gene>
<feature type="transmembrane region" description="Helical" evidence="2">
    <location>
        <begin position="24"/>
        <end position="48"/>
    </location>
</feature>
<evidence type="ECO:0000313" key="3">
    <source>
        <dbReference type="EMBL" id="PFH54058.1"/>
    </source>
</evidence>
<evidence type="ECO:0008006" key="5">
    <source>
        <dbReference type="Google" id="ProtNLM"/>
    </source>
</evidence>
<evidence type="ECO:0000256" key="2">
    <source>
        <dbReference type="SAM" id="Phobius"/>
    </source>
</evidence>
<name>A0A2A9NVC0_9AGAR</name>
<evidence type="ECO:0000313" key="4">
    <source>
        <dbReference type="Proteomes" id="UP000242287"/>
    </source>
</evidence>
<feature type="region of interest" description="Disordered" evidence="1">
    <location>
        <begin position="349"/>
        <end position="379"/>
    </location>
</feature>
<feature type="transmembrane region" description="Helical" evidence="2">
    <location>
        <begin position="179"/>
        <end position="202"/>
    </location>
</feature>
<keyword evidence="2" id="KW-1133">Transmembrane helix</keyword>
<feature type="transmembrane region" description="Helical" evidence="2">
    <location>
        <begin position="57"/>
        <end position="77"/>
    </location>
</feature>
<proteinExistence type="predicted"/>
<accession>A0A2A9NVC0</accession>
<keyword evidence="4" id="KW-1185">Reference proteome</keyword>
<protein>
    <recommendedName>
        <fullName evidence="5">G-protein coupled receptors family 1 profile domain-containing protein</fullName>
    </recommendedName>
</protein>
<sequence>MRCSFSVFLARAESFKDEMSPELNVFIYFSLIVNIIFIPFLTLTFLLAPKVKRHPCVINLCITLSLSGVYFLLLYFANVSNVSNEPSKTLCIIQTSFISGTPPTWAVVVLMLVYNLLDTFSDNTQRLNQRKMKVYLMVIAPYVAQFAFFLPTLLLSLQYPERVTRPKNYVYCSLNFVPLFGAVTGCTVIICMAIILLEWYLAIKLHRHWRVLKTAGRPAGINFSVALRVVAFGFYVLIGIIVNILLVFNPTSSAGVMYMATAGTVVLLVFGTHVDVLTAWWTCIAYILRLFSCNRRGNKRAVMAQRMSPLNDSSQQLCPDRTTSRDSDLLAPSYYLEPHQRLTPLHLVTHHPQPPLRPPRPHRPPTHLSLESLYVDPHS</sequence>
<keyword evidence="2" id="KW-0812">Transmembrane</keyword>
<feature type="transmembrane region" description="Helical" evidence="2">
    <location>
        <begin position="138"/>
        <end position="159"/>
    </location>
</feature>
<dbReference type="AlphaFoldDB" id="A0A2A9NVC0"/>
<feature type="transmembrane region" description="Helical" evidence="2">
    <location>
        <begin position="258"/>
        <end position="291"/>
    </location>
</feature>
<organism evidence="3 4">
    <name type="scientific">Amanita thiersii Skay4041</name>
    <dbReference type="NCBI Taxonomy" id="703135"/>
    <lineage>
        <taxon>Eukaryota</taxon>
        <taxon>Fungi</taxon>
        <taxon>Dikarya</taxon>
        <taxon>Basidiomycota</taxon>
        <taxon>Agaricomycotina</taxon>
        <taxon>Agaricomycetes</taxon>
        <taxon>Agaricomycetidae</taxon>
        <taxon>Agaricales</taxon>
        <taxon>Pluteineae</taxon>
        <taxon>Amanitaceae</taxon>
        <taxon>Amanita</taxon>
    </lineage>
</organism>
<evidence type="ECO:0000256" key="1">
    <source>
        <dbReference type="SAM" id="MobiDB-lite"/>
    </source>
</evidence>
<dbReference type="OrthoDB" id="3232296at2759"/>
<feature type="transmembrane region" description="Helical" evidence="2">
    <location>
        <begin position="97"/>
        <end position="117"/>
    </location>
</feature>